<dbReference type="Gene3D" id="1.10.260.40">
    <property type="entry name" value="lambda repressor-like DNA-binding domains"/>
    <property type="match status" value="1"/>
</dbReference>
<dbReference type="SUPFAM" id="SSF53822">
    <property type="entry name" value="Periplasmic binding protein-like I"/>
    <property type="match status" value="1"/>
</dbReference>
<dbReference type="CDD" id="cd01392">
    <property type="entry name" value="HTH_LacI"/>
    <property type="match status" value="1"/>
</dbReference>
<accession>A0A422QYY7</accession>
<keyword evidence="6" id="KW-1185">Reference proteome</keyword>
<dbReference type="RefSeq" id="WP_106690475.1">
    <property type="nucleotide sequence ID" value="NZ_PXNQ02000003.1"/>
</dbReference>
<dbReference type="Proteomes" id="UP000238137">
    <property type="component" value="Unassembled WGS sequence"/>
</dbReference>
<keyword evidence="3" id="KW-0804">Transcription</keyword>
<evidence type="ECO:0000256" key="1">
    <source>
        <dbReference type="ARBA" id="ARBA00023015"/>
    </source>
</evidence>
<dbReference type="CDD" id="cd06278">
    <property type="entry name" value="PBP1_LacI-like"/>
    <property type="match status" value="1"/>
</dbReference>
<dbReference type="OrthoDB" id="8433438at2"/>
<gene>
    <name evidence="5" type="ORF">A7A09_005540</name>
</gene>
<dbReference type="InterPro" id="IPR046335">
    <property type="entry name" value="LacI/GalR-like_sensor"/>
</dbReference>
<proteinExistence type="predicted"/>
<dbReference type="InterPro" id="IPR000843">
    <property type="entry name" value="HTH_LacI"/>
</dbReference>
<dbReference type="SUPFAM" id="SSF47413">
    <property type="entry name" value="lambda repressor-like DNA-binding domains"/>
    <property type="match status" value="1"/>
</dbReference>
<name>A0A422QYY7_9RHOB</name>
<dbReference type="EMBL" id="PXNQ02000003">
    <property type="protein sequence ID" value="RNF35120.1"/>
    <property type="molecule type" value="Genomic_DNA"/>
</dbReference>
<dbReference type="Gene3D" id="3.40.50.2300">
    <property type="match status" value="2"/>
</dbReference>
<evidence type="ECO:0000259" key="4">
    <source>
        <dbReference type="PROSITE" id="PS50932"/>
    </source>
</evidence>
<evidence type="ECO:0000313" key="5">
    <source>
        <dbReference type="EMBL" id="RNF35120.1"/>
    </source>
</evidence>
<dbReference type="PANTHER" id="PTHR30146:SF109">
    <property type="entry name" value="HTH-TYPE TRANSCRIPTIONAL REGULATOR GALS"/>
    <property type="match status" value="1"/>
</dbReference>
<dbReference type="InterPro" id="IPR010982">
    <property type="entry name" value="Lambda_DNA-bd_dom_sf"/>
</dbReference>
<dbReference type="InterPro" id="IPR028082">
    <property type="entry name" value="Peripla_BP_I"/>
</dbReference>
<dbReference type="SMART" id="SM00354">
    <property type="entry name" value="HTH_LACI"/>
    <property type="match status" value="1"/>
</dbReference>
<feature type="domain" description="HTH lacI-type" evidence="4">
    <location>
        <begin position="15"/>
        <end position="69"/>
    </location>
</feature>
<keyword evidence="1" id="KW-0805">Transcription regulation</keyword>
<evidence type="ECO:0000256" key="3">
    <source>
        <dbReference type="ARBA" id="ARBA00023163"/>
    </source>
</evidence>
<dbReference type="Pfam" id="PF00356">
    <property type="entry name" value="LacI"/>
    <property type="match status" value="1"/>
</dbReference>
<comment type="caution">
    <text evidence="5">The sequence shown here is derived from an EMBL/GenBank/DDBJ whole genome shotgun (WGS) entry which is preliminary data.</text>
</comment>
<protein>
    <submittedName>
        <fullName evidence="5">LacI family transcriptional regulator</fullName>
    </submittedName>
</protein>
<keyword evidence="2" id="KW-0238">DNA-binding</keyword>
<dbReference type="Pfam" id="PF13377">
    <property type="entry name" value="Peripla_BP_3"/>
    <property type="match status" value="1"/>
</dbReference>
<sequence>MSLPPESSRPSDGSVTADDVAAAAGVSRWTVARAFKKDASISRKSREKVIAAAERLGYAPDLLASSLASDRSNLVALITNDFNNPHKLVLLERLTRILWSRGWGTLLVHMSDSEDASAALLAASQRRVDAAVLIGTRFDDRILDTALGARRVKKLVIFARYSQNPNTLNIACDDVVAMRQIADHLLGAGYSRPVFVAGPDTQSAKLHRKSAFGEYWIRQTGNEVPVIHVTEYDFGAAIHGVTDLLADATPAQRPDVLVCENDIIAIGAMDAVRYRLGLRVPQDIAVTGFDDIPLSASPAYLLTTYRQPITGMTEKLLEMLEGGLSEDVFLPGQFILRNSS</sequence>
<reference evidence="5" key="1">
    <citation type="submission" date="2018-05" db="EMBL/GenBank/DDBJ databases">
        <title>Reclassification of Methylarcula marina and Methylarcula terricola as Paracoccus methylarcula sp.nov., comb.nov. and Paracoccus terricola comb.nov.</title>
        <authorList>
            <person name="Shmareva M.N."/>
            <person name="Doronina N.V."/>
            <person name="Vasilenko O.V."/>
            <person name="Tarlachkov S.V."/>
            <person name="Trotsenko Y.A."/>
        </authorList>
    </citation>
    <scope>NUCLEOTIDE SEQUENCE [LARGE SCALE GENOMIC DNA]</scope>
    <source>
        <strain evidence="5">VKM B-2159</strain>
    </source>
</reference>
<dbReference type="GO" id="GO:0000976">
    <property type="term" value="F:transcription cis-regulatory region binding"/>
    <property type="evidence" value="ECO:0007669"/>
    <property type="project" value="TreeGrafter"/>
</dbReference>
<evidence type="ECO:0000256" key="2">
    <source>
        <dbReference type="ARBA" id="ARBA00023125"/>
    </source>
</evidence>
<evidence type="ECO:0000313" key="6">
    <source>
        <dbReference type="Proteomes" id="UP000238137"/>
    </source>
</evidence>
<dbReference type="GO" id="GO:0003700">
    <property type="term" value="F:DNA-binding transcription factor activity"/>
    <property type="evidence" value="ECO:0007669"/>
    <property type="project" value="TreeGrafter"/>
</dbReference>
<organism evidence="5 6">
    <name type="scientific">Paracoccus methylarcula</name>
    <dbReference type="NCBI Taxonomy" id="72022"/>
    <lineage>
        <taxon>Bacteria</taxon>
        <taxon>Pseudomonadati</taxon>
        <taxon>Pseudomonadota</taxon>
        <taxon>Alphaproteobacteria</taxon>
        <taxon>Rhodobacterales</taxon>
        <taxon>Paracoccaceae</taxon>
        <taxon>Paracoccus</taxon>
    </lineage>
</organism>
<dbReference type="PROSITE" id="PS50932">
    <property type="entry name" value="HTH_LACI_2"/>
    <property type="match status" value="1"/>
</dbReference>
<dbReference type="PANTHER" id="PTHR30146">
    <property type="entry name" value="LACI-RELATED TRANSCRIPTIONAL REPRESSOR"/>
    <property type="match status" value="1"/>
</dbReference>
<dbReference type="AlphaFoldDB" id="A0A422QYY7"/>